<protein>
    <submittedName>
        <fullName evidence="2">DUF2188 domain-containing protein</fullName>
    </submittedName>
</protein>
<comment type="caution">
    <text evidence="2">The sequence shown here is derived from an EMBL/GenBank/DDBJ whole genome shotgun (WGS) entry which is preliminary data.</text>
</comment>
<reference evidence="2" key="1">
    <citation type="submission" date="2020-10" db="EMBL/GenBank/DDBJ databases">
        <authorList>
            <person name="Abbas A."/>
            <person name="Razzaq R."/>
            <person name="Waqas M."/>
            <person name="Abbas N."/>
            <person name="Nielsen T.K."/>
            <person name="Hansen L.H."/>
            <person name="Hussain S."/>
            <person name="Shahid M."/>
        </authorList>
    </citation>
    <scope>NUCLEOTIDE SEQUENCE</scope>
    <source>
        <strain evidence="2">S14</strain>
    </source>
</reference>
<dbReference type="Pfam" id="PF09954">
    <property type="entry name" value="DUF2188"/>
    <property type="match status" value="1"/>
</dbReference>
<organism evidence="2 3">
    <name type="scientific">Chelatococcus sambhunathii</name>
    <dbReference type="NCBI Taxonomy" id="363953"/>
    <lineage>
        <taxon>Bacteria</taxon>
        <taxon>Pseudomonadati</taxon>
        <taxon>Pseudomonadota</taxon>
        <taxon>Alphaproteobacteria</taxon>
        <taxon>Hyphomicrobiales</taxon>
        <taxon>Chelatococcaceae</taxon>
        <taxon>Chelatococcus</taxon>
    </lineage>
</organism>
<dbReference type="Proteomes" id="UP001181622">
    <property type="component" value="Unassembled WGS sequence"/>
</dbReference>
<dbReference type="RefSeq" id="WP_309393566.1">
    <property type="nucleotide sequence ID" value="NZ_JADBEO010000040.1"/>
</dbReference>
<gene>
    <name evidence="2" type="ORF">IHQ68_15855</name>
</gene>
<evidence type="ECO:0000313" key="3">
    <source>
        <dbReference type="Proteomes" id="UP001181622"/>
    </source>
</evidence>
<proteinExistence type="predicted"/>
<feature type="compositionally biased region" description="Basic and acidic residues" evidence="1">
    <location>
        <begin position="34"/>
        <end position="48"/>
    </location>
</feature>
<evidence type="ECO:0000313" key="2">
    <source>
        <dbReference type="EMBL" id="MDR4308094.1"/>
    </source>
</evidence>
<dbReference type="EMBL" id="JADBEO010000040">
    <property type="protein sequence ID" value="MDR4308094.1"/>
    <property type="molecule type" value="Genomic_DNA"/>
</dbReference>
<sequence length="79" mass="9032">MGKVTYEIVEHDGGWAYRSDGVYSETYRTRRDAHDAAEAAAREQRAPGEDEEIEWEDAGGKWHDEHSDGHDRPDSEVKD</sequence>
<feature type="compositionally biased region" description="Basic and acidic residues" evidence="1">
    <location>
        <begin position="58"/>
        <end position="79"/>
    </location>
</feature>
<feature type="region of interest" description="Disordered" evidence="1">
    <location>
        <begin position="34"/>
        <end position="79"/>
    </location>
</feature>
<keyword evidence="3" id="KW-1185">Reference proteome</keyword>
<dbReference type="InterPro" id="IPR018691">
    <property type="entry name" value="DUF2188"/>
</dbReference>
<accession>A0ABU1DJ25</accession>
<evidence type="ECO:0000256" key="1">
    <source>
        <dbReference type="SAM" id="MobiDB-lite"/>
    </source>
</evidence>
<name>A0ABU1DJ25_9HYPH</name>